<dbReference type="RefSeq" id="WP_008415265.1">
    <property type="nucleotide sequence ID" value="NZ_AOHV01000016.1"/>
</dbReference>
<keyword evidence="1" id="KW-0614">Plasmid</keyword>
<protein>
    <submittedName>
        <fullName evidence="1">Uncharacterized protein</fullName>
    </submittedName>
</protein>
<sequence length="97" mass="10962">MLYEPAGVDPNGTVVVTLSYDGETATIKFPTVRWHNTGLDLLFEEVRKAFGYPPDLDESEWGILQQRWIDMAEVVDHADADDDLDKENESTAADYKL</sequence>
<dbReference type="EMBL" id="CP002063">
    <property type="protein sequence ID" value="ADJ16675.1"/>
    <property type="molecule type" value="Genomic_DNA"/>
</dbReference>
<proteinExistence type="predicted"/>
<accession>D8JBM2</accession>
<reference evidence="1 3" key="1">
    <citation type="journal article" date="2010" name="J. Bacteriol.">
        <title>Complete genome sequence of Halalkalicoccus jeotgali B3(T), an extremely halophilic archaeon.</title>
        <authorList>
            <person name="Roh S.W."/>
            <person name="Nam Y.D."/>
            <person name="Nam S.H."/>
            <person name="Choi S.H."/>
            <person name="Park H.S."/>
            <person name="Bae J.W."/>
        </authorList>
    </citation>
    <scope>NUCLEOTIDE SEQUENCE [LARGE SCALE GENOMIC DNA]</scope>
    <source>
        <strain evidence="1">B3</strain>
        <strain evidence="3">DSM 18796 / CECT 7217 / JCM 14584 / KCTC 4019 / B3</strain>
        <plasmid evidence="3">1</plasmid>
    </source>
</reference>
<dbReference type="PATRIC" id="fig|795797.18.peg.3274"/>
<name>D8JBM2_HALJB</name>
<dbReference type="KEGG" id="hje:HacjB3_16626"/>
<dbReference type="EMBL" id="AOHV01000016">
    <property type="protein sequence ID" value="ELY39062.1"/>
    <property type="molecule type" value="Genomic_DNA"/>
</dbReference>
<dbReference type="AlphaFoldDB" id="D8JBM2"/>
<dbReference type="HOGENOM" id="CLU_2340048_0_0_2"/>
<evidence type="ECO:0000313" key="1">
    <source>
        <dbReference type="EMBL" id="ADJ16675.1"/>
    </source>
</evidence>
<dbReference type="Proteomes" id="UP000000390">
    <property type="component" value="Plasmid 1"/>
</dbReference>
<evidence type="ECO:0000313" key="3">
    <source>
        <dbReference type="Proteomes" id="UP000000390"/>
    </source>
</evidence>
<geneLocation type="plasmid" evidence="1 3">
    <name>1</name>
</geneLocation>
<evidence type="ECO:0000313" key="4">
    <source>
        <dbReference type="Proteomes" id="UP000011645"/>
    </source>
</evidence>
<dbReference type="Proteomes" id="UP000011645">
    <property type="component" value="Unassembled WGS sequence"/>
</dbReference>
<gene>
    <name evidence="1" type="ordered locus">HacjB3_16626</name>
    <name evidence="2" type="ORF">C497_06109</name>
</gene>
<reference evidence="2 4" key="2">
    <citation type="journal article" date="2014" name="PLoS Genet.">
        <title>Phylogenetically driven sequencing of extremely halophilic archaea reveals strategies for static and dynamic osmo-response.</title>
        <authorList>
            <person name="Becker E.A."/>
            <person name="Seitzer P.M."/>
            <person name="Tritt A."/>
            <person name="Larsen D."/>
            <person name="Krusor M."/>
            <person name="Yao A.I."/>
            <person name="Wu D."/>
            <person name="Madern D."/>
            <person name="Eisen J.A."/>
            <person name="Darling A.E."/>
            <person name="Facciotti M.T."/>
        </authorList>
    </citation>
    <scope>NUCLEOTIDE SEQUENCE [LARGE SCALE GENOMIC DNA]</scope>
    <source>
        <strain evidence="2">B3</strain>
        <strain evidence="4">DSM 18796 / CECT 7217 / JCM 14584 / KCTC 4019 / B3</strain>
    </source>
</reference>
<organism evidence="1 3">
    <name type="scientific">Halalkalicoccus jeotgali (strain DSM 18796 / CECT 7217 / JCM 14584 / KCTC 4019 / B3)</name>
    <dbReference type="NCBI Taxonomy" id="795797"/>
    <lineage>
        <taxon>Archaea</taxon>
        <taxon>Methanobacteriati</taxon>
        <taxon>Methanobacteriota</taxon>
        <taxon>Stenosarchaea group</taxon>
        <taxon>Halobacteria</taxon>
        <taxon>Halobacteriales</taxon>
        <taxon>Halococcaceae</taxon>
        <taxon>Halalkalicoccus</taxon>
    </lineage>
</organism>
<keyword evidence="4" id="KW-1185">Reference proteome</keyword>
<evidence type="ECO:0000313" key="2">
    <source>
        <dbReference type="EMBL" id="ELY39062.1"/>
    </source>
</evidence>